<evidence type="ECO:0000256" key="1">
    <source>
        <dbReference type="SAM" id="MobiDB-lite"/>
    </source>
</evidence>
<name>A0AAE3L0S4_9GAMM</name>
<feature type="domain" description="PPM-type phosphatase" evidence="2">
    <location>
        <begin position="8"/>
        <end position="256"/>
    </location>
</feature>
<dbReference type="GO" id="GO:0004722">
    <property type="term" value="F:protein serine/threonine phosphatase activity"/>
    <property type="evidence" value="ECO:0007669"/>
    <property type="project" value="UniProtKB-EC"/>
</dbReference>
<dbReference type="SMART" id="SM00331">
    <property type="entry name" value="PP2C_SIG"/>
    <property type="match status" value="1"/>
</dbReference>
<reference evidence="3" key="1">
    <citation type="submission" date="2022-08" db="EMBL/GenBank/DDBJ databases">
        <title>Genomic Encyclopedia of Type Strains, Phase III (KMG-III): the genomes of soil and plant-associated and newly described type strains.</title>
        <authorList>
            <person name="Whitman W."/>
        </authorList>
    </citation>
    <scope>NUCLEOTIDE SEQUENCE</scope>
    <source>
        <strain evidence="3">HMT 1</strain>
    </source>
</reference>
<dbReference type="InterPro" id="IPR036457">
    <property type="entry name" value="PPM-type-like_dom_sf"/>
</dbReference>
<gene>
    <name evidence="3" type="ORF">J2T55_001041</name>
</gene>
<comment type="caution">
    <text evidence="3">The sequence shown here is derived from an EMBL/GenBank/DDBJ whole genome shotgun (WGS) entry which is preliminary data.</text>
</comment>
<protein>
    <submittedName>
        <fullName evidence="3">Protein phosphatase</fullName>
        <ecNumber evidence="3">3.1.3.16</ecNumber>
    </submittedName>
</protein>
<dbReference type="InterPro" id="IPR015655">
    <property type="entry name" value="PP2C"/>
</dbReference>
<dbReference type="RefSeq" id="WP_259054637.1">
    <property type="nucleotide sequence ID" value="NZ_JANUCT010000006.1"/>
</dbReference>
<dbReference type="EMBL" id="JANUCT010000006">
    <property type="protein sequence ID" value="MCS3903024.1"/>
    <property type="molecule type" value="Genomic_DNA"/>
</dbReference>
<dbReference type="Pfam" id="PF13672">
    <property type="entry name" value="PP2C_2"/>
    <property type="match status" value="1"/>
</dbReference>
<dbReference type="CDD" id="cd00143">
    <property type="entry name" value="PP2Cc"/>
    <property type="match status" value="1"/>
</dbReference>
<sequence>MGMSGRVEIANFSDVGQKRPHNEDSTGSDESLGLAILADGMGGYKAGEVASAIAVTSIMHNVRTGLPRLRRSGQTAGDSGYRDESLLLKQAISDANHSIFKIAQNEASCRGMGTTVVVLLMRGDQLSIAHVGDSRLYRLRDARLEQITADHSLIQELVSRGLYTEEQAVAHTPKNLVTRALGIESTVEVDILEETVREGDIYLLCSDGLNDMVNDEEIRLTLRKYSANLVQSARELVQLANSKGGRDNVSVILVRKLGASNRKGSITRRLLNWFN</sequence>
<feature type="region of interest" description="Disordered" evidence="1">
    <location>
        <begin position="11"/>
        <end position="30"/>
    </location>
</feature>
<dbReference type="Gene3D" id="3.60.40.10">
    <property type="entry name" value="PPM-type phosphatase domain"/>
    <property type="match status" value="1"/>
</dbReference>
<dbReference type="PANTHER" id="PTHR47992">
    <property type="entry name" value="PROTEIN PHOSPHATASE"/>
    <property type="match status" value="1"/>
</dbReference>
<dbReference type="InterPro" id="IPR001932">
    <property type="entry name" value="PPM-type_phosphatase-like_dom"/>
</dbReference>
<dbReference type="AlphaFoldDB" id="A0AAE3L0S4"/>
<dbReference type="Proteomes" id="UP001204445">
    <property type="component" value="Unassembled WGS sequence"/>
</dbReference>
<keyword evidence="3" id="KW-0378">Hydrolase</keyword>
<keyword evidence="4" id="KW-1185">Reference proteome</keyword>
<proteinExistence type="predicted"/>
<dbReference type="PROSITE" id="PS51746">
    <property type="entry name" value="PPM_2"/>
    <property type="match status" value="1"/>
</dbReference>
<dbReference type="EC" id="3.1.3.16" evidence="3"/>
<evidence type="ECO:0000313" key="3">
    <source>
        <dbReference type="EMBL" id="MCS3903024.1"/>
    </source>
</evidence>
<dbReference type="NCBIfam" id="NF033484">
    <property type="entry name" value="Stp1_PP2C_phos"/>
    <property type="match status" value="1"/>
</dbReference>
<evidence type="ECO:0000313" key="4">
    <source>
        <dbReference type="Proteomes" id="UP001204445"/>
    </source>
</evidence>
<organism evidence="3 4">
    <name type="scientific">Methylohalomonas lacus</name>
    <dbReference type="NCBI Taxonomy" id="398773"/>
    <lineage>
        <taxon>Bacteria</taxon>
        <taxon>Pseudomonadati</taxon>
        <taxon>Pseudomonadota</taxon>
        <taxon>Gammaproteobacteria</taxon>
        <taxon>Methylohalomonadales</taxon>
        <taxon>Methylohalomonadaceae</taxon>
        <taxon>Methylohalomonas</taxon>
    </lineage>
</organism>
<dbReference type="SUPFAM" id="SSF81606">
    <property type="entry name" value="PP2C-like"/>
    <property type="match status" value="1"/>
</dbReference>
<accession>A0AAE3L0S4</accession>
<evidence type="ECO:0000259" key="2">
    <source>
        <dbReference type="PROSITE" id="PS51746"/>
    </source>
</evidence>
<dbReference type="SMART" id="SM00332">
    <property type="entry name" value="PP2Cc"/>
    <property type="match status" value="1"/>
</dbReference>